<reference evidence="1 2" key="1">
    <citation type="journal article" date="2013" name="Genome Announc.">
        <title>Draft Genome Sequence of the Aeromonas diversa Type Strain.</title>
        <authorList>
            <person name="Farfan M."/>
            <person name="Spataro N."/>
            <person name="Sanglas A."/>
            <person name="Albarral V."/>
            <person name="Loren J.G."/>
            <person name="Bosch E."/>
            <person name="Fuste M.C."/>
        </authorList>
    </citation>
    <scope>NUCLEOTIDE SEQUENCE [LARGE SCALE GENOMIC DNA]</scope>
    <source>
        <strain evidence="1 2">2478-85</strain>
    </source>
</reference>
<name>N9U5S7_9GAMM</name>
<accession>N9U5S7</accession>
<dbReference type="Proteomes" id="UP000023775">
    <property type="component" value="Unassembled WGS sequence"/>
</dbReference>
<comment type="caution">
    <text evidence="1">The sequence shown here is derived from an EMBL/GenBank/DDBJ whole genome shotgun (WGS) entry which is preliminary data.</text>
</comment>
<sequence>MGLGPEAHPGAGVAPPAGAGDRELGGLLPLLEGDLVDLAVAAHRHLDPGREGVDHRDPHPVQTAGELIVLARELAPRVQLAEDQLNPRDPLFRVDIHRHATAVVDHLEGLILVQDHLDAAGVARQGLVDAVVDDLLTQVVGAGGVGVHAGATSHRLQAIKDLNGIGIVLRHGFSGLGKRELMGILTPPPQGNKLWQGLVAEKGAHDR</sequence>
<evidence type="ECO:0000313" key="2">
    <source>
        <dbReference type="Proteomes" id="UP000023775"/>
    </source>
</evidence>
<organism evidence="1 2">
    <name type="scientific">Aeromonas diversa CDC 2478-85</name>
    <dbReference type="NCBI Taxonomy" id="1268237"/>
    <lineage>
        <taxon>Bacteria</taxon>
        <taxon>Pseudomonadati</taxon>
        <taxon>Pseudomonadota</taxon>
        <taxon>Gammaproteobacteria</taxon>
        <taxon>Aeromonadales</taxon>
        <taxon>Aeromonadaceae</taxon>
        <taxon>Aeromonas</taxon>
    </lineage>
</organism>
<gene>
    <name evidence="1" type="ORF">G114_01944</name>
</gene>
<dbReference type="EMBL" id="APVG01000002">
    <property type="protein sequence ID" value="ENY73775.1"/>
    <property type="molecule type" value="Genomic_DNA"/>
</dbReference>
<dbReference type="AlphaFoldDB" id="N9U5S7"/>
<evidence type="ECO:0000313" key="1">
    <source>
        <dbReference type="EMBL" id="ENY73775.1"/>
    </source>
</evidence>
<keyword evidence="2" id="KW-1185">Reference proteome</keyword>
<dbReference type="eggNOG" id="ENOG5032V40">
    <property type="taxonomic scope" value="Bacteria"/>
</dbReference>
<protein>
    <submittedName>
        <fullName evidence="1">Uncharacterized protein</fullName>
    </submittedName>
</protein>
<proteinExistence type="predicted"/>